<evidence type="ECO:0000256" key="1">
    <source>
        <dbReference type="SAM" id="SignalP"/>
    </source>
</evidence>
<reference evidence="2 3" key="1">
    <citation type="submission" date="2017-07" db="EMBL/GenBank/DDBJ databases">
        <title>Annotated genome sequence of Bacterioplanes sanyensis isolated from Red Sea.</title>
        <authorList>
            <person name="Rehman Z.U."/>
        </authorList>
    </citation>
    <scope>NUCLEOTIDE SEQUENCE [LARGE SCALE GENOMIC DNA]</scope>
    <source>
        <strain evidence="2 3">NV9</strain>
    </source>
</reference>
<accession>A0A222FF76</accession>
<dbReference type="SUPFAM" id="SSF56935">
    <property type="entry name" value="Porins"/>
    <property type="match status" value="1"/>
</dbReference>
<gene>
    <name evidence="2" type="ORF">CHH28_03135</name>
</gene>
<dbReference type="EMBL" id="CP022530">
    <property type="protein sequence ID" value="ASP37727.1"/>
    <property type="molecule type" value="Genomic_DNA"/>
</dbReference>
<evidence type="ECO:0000313" key="2">
    <source>
        <dbReference type="EMBL" id="ASP37727.1"/>
    </source>
</evidence>
<keyword evidence="3" id="KW-1185">Reference proteome</keyword>
<dbReference type="Proteomes" id="UP000202440">
    <property type="component" value="Chromosome"/>
</dbReference>
<sequence>MRTRLYTALTCAILGTGATATQADDSLNVYGFINIGAYYLDEEDITIESYQAEEARFFERDTMMGLQVSKQITDATSATVQMTARGEDDFAVKTSLAFVSHAINDQTDLRFGRLRIPFFYYSEFLDVGYAYNWVRPSSDVYSLPFADYDGFDVTRRFSFDTFDGQLQVNFGRRDKPIDLFGEEYESELNNFAGITLNLYKGNFGFRAGAQQTEMNLDSYADSATLGAILQGTSPQDALAALTASGARRIDVAQTAAAALTAGMSKSTQEAFNFDEQDANYYNLAVNWDNGDWSAMAETAIIEFDTGLYVDNIAWLASVAKRFGAATVHATYSKSQDQVDSGEVGDVQEQLKLDGEDESYTLGLRYDLDEATAFKLEATHHNEITNRGEPGTSGNLYRMAVQLVF</sequence>
<dbReference type="InterPro" id="IPR023614">
    <property type="entry name" value="Porin_dom_sf"/>
</dbReference>
<dbReference type="RefSeq" id="WP_094058936.1">
    <property type="nucleotide sequence ID" value="NZ_CP022530.1"/>
</dbReference>
<evidence type="ECO:0000313" key="3">
    <source>
        <dbReference type="Proteomes" id="UP000202440"/>
    </source>
</evidence>
<feature type="signal peptide" evidence="1">
    <location>
        <begin position="1"/>
        <end position="23"/>
    </location>
</feature>
<keyword evidence="1" id="KW-0732">Signal</keyword>
<dbReference type="KEGG" id="bsan:CHH28_03135"/>
<evidence type="ECO:0008006" key="4">
    <source>
        <dbReference type="Google" id="ProtNLM"/>
    </source>
</evidence>
<organism evidence="2 3">
    <name type="scientific">Bacterioplanes sanyensis</name>
    <dbReference type="NCBI Taxonomy" id="1249553"/>
    <lineage>
        <taxon>Bacteria</taxon>
        <taxon>Pseudomonadati</taxon>
        <taxon>Pseudomonadota</taxon>
        <taxon>Gammaproteobacteria</taxon>
        <taxon>Oceanospirillales</taxon>
        <taxon>Oceanospirillaceae</taxon>
        <taxon>Bacterioplanes</taxon>
    </lineage>
</organism>
<dbReference type="OrthoDB" id="197869at2"/>
<feature type="chain" id="PRO_5012329916" description="Porin domain-containing protein" evidence="1">
    <location>
        <begin position="24"/>
        <end position="404"/>
    </location>
</feature>
<dbReference type="AlphaFoldDB" id="A0A222FF76"/>
<protein>
    <recommendedName>
        <fullName evidence="4">Porin domain-containing protein</fullName>
    </recommendedName>
</protein>
<proteinExistence type="predicted"/>
<name>A0A222FF76_9GAMM</name>
<dbReference type="Gene3D" id="2.40.160.10">
    <property type="entry name" value="Porin"/>
    <property type="match status" value="1"/>
</dbReference>